<proteinExistence type="predicted"/>
<dbReference type="AlphaFoldDB" id="A0A0F8ZLD9"/>
<accession>A0A0F8ZLD9</accession>
<evidence type="ECO:0000313" key="2">
    <source>
        <dbReference type="EMBL" id="KKK86845.1"/>
    </source>
</evidence>
<evidence type="ECO:0000256" key="1">
    <source>
        <dbReference type="SAM" id="Phobius"/>
    </source>
</evidence>
<reference evidence="2" key="1">
    <citation type="journal article" date="2015" name="Nature">
        <title>Complex archaea that bridge the gap between prokaryotes and eukaryotes.</title>
        <authorList>
            <person name="Spang A."/>
            <person name="Saw J.H."/>
            <person name="Jorgensen S.L."/>
            <person name="Zaremba-Niedzwiedzka K."/>
            <person name="Martijn J."/>
            <person name="Lind A.E."/>
            <person name="van Eijk R."/>
            <person name="Schleper C."/>
            <person name="Guy L."/>
            <person name="Ettema T.J."/>
        </authorList>
    </citation>
    <scope>NUCLEOTIDE SEQUENCE</scope>
</reference>
<keyword evidence="1" id="KW-1133">Transmembrane helix</keyword>
<name>A0A0F8ZLD9_9ZZZZ</name>
<sequence>MPEKSSDLGWVSSLAKIWAVAACILLAIAFTAGTVGLIACAHIERITAGEALLIWIVMLVALPVAGIWVVLV</sequence>
<feature type="transmembrane region" description="Helical" evidence="1">
    <location>
        <begin position="52"/>
        <end position="71"/>
    </location>
</feature>
<keyword evidence="1" id="KW-0812">Transmembrane</keyword>
<organism evidence="2">
    <name type="scientific">marine sediment metagenome</name>
    <dbReference type="NCBI Taxonomy" id="412755"/>
    <lineage>
        <taxon>unclassified sequences</taxon>
        <taxon>metagenomes</taxon>
        <taxon>ecological metagenomes</taxon>
    </lineage>
</organism>
<comment type="caution">
    <text evidence="2">The sequence shown here is derived from an EMBL/GenBank/DDBJ whole genome shotgun (WGS) entry which is preliminary data.</text>
</comment>
<dbReference type="EMBL" id="LAZR01050667">
    <property type="protein sequence ID" value="KKK86845.1"/>
    <property type="molecule type" value="Genomic_DNA"/>
</dbReference>
<feature type="non-terminal residue" evidence="2">
    <location>
        <position position="72"/>
    </location>
</feature>
<keyword evidence="1" id="KW-0472">Membrane</keyword>
<feature type="transmembrane region" description="Helical" evidence="1">
    <location>
        <begin position="17"/>
        <end position="40"/>
    </location>
</feature>
<protein>
    <submittedName>
        <fullName evidence="2">Uncharacterized protein</fullName>
    </submittedName>
</protein>
<gene>
    <name evidence="2" type="ORF">LCGC14_2759160</name>
</gene>